<accession>A0A9D4SZT2</accession>
<proteinExistence type="predicted"/>
<reference evidence="3" key="1">
    <citation type="journal article" date="2020" name="Cell">
        <title>Large-Scale Comparative Analyses of Tick Genomes Elucidate Their Genetic Diversity and Vector Capacities.</title>
        <authorList>
            <consortium name="Tick Genome and Microbiome Consortium (TIGMIC)"/>
            <person name="Jia N."/>
            <person name="Wang J."/>
            <person name="Shi W."/>
            <person name="Du L."/>
            <person name="Sun Y."/>
            <person name="Zhan W."/>
            <person name="Jiang J.F."/>
            <person name="Wang Q."/>
            <person name="Zhang B."/>
            <person name="Ji P."/>
            <person name="Bell-Sakyi L."/>
            <person name="Cui X.M."/>
            <person name="Yuan T.T."/>
            <person name="Jiang B.G."/>
            <person name="Yang W.F."/>
            <person name="Lam T.T."/>
            <person name="Chang Q.C."/>
            <person name="Ding S.J."/>
            <person name="Wang X.J."/>
            <person name="Zhu J.G."/>
            <person name="Ruan X.D."/>
            <person name="Zhao L."/>
            <person name="Wei J.T."/>
            <person name="Ye R.Z."/>
            <person name="Que T.C."/>
            <person name="Du C.H."/>
            <person name="Zhou Y.H."/>
            <person name="Cheng J.X."/>
            <person name="Dai P.F."/>
            <person name="Guo W.B."/>
            <person name="Han X.H."/>
            <person name="Huang E.J."/>
            <person name="Li L.F."/>
            <person name="Wei W."/>
            <person name="Gao Y.C."/>
            <person name="Liu J.Z."/>
            <person name="Shao H.Z."/>
            <person name="Wang X."/>
            <person name="Wang C.C."/>
            <person name="Yang T.C."/>
            <person name="Huo Q.B."/>
            <person name="Li W."/>
            <person name="Chen H.Y."/>
            <person name="Chen S.E."/>
            <person name="Zhou L.G."/>
            <person name="Ni X.B."/>
            <person name="Tian J.H."/>
            <person name="Sheng Y."/>
            <person name="Liu T."/>
            <person name="Pan Y.S."/>
            <person name="Xia L.Y."/>
            <person name="Li J."/>
            <person name="Zhao F."/>
            <person name="Cao W.C."/>
        </authorList>
    </citation>
    <scope>NUCLEOTIDE SEQUENCE</scope>
    <source>
        <strain evidence="3">Rsan-2018</strain>
    </source>
</reference>
<dbReference type="Proteomes" id="UP000821837">
    <property type="component" value="Chromosome 3"/>
</dbReference>
<dbReference type="GO" id="GO:0046983">
    <property type="term" value="F:protein dimerization activity"/>
    <property type="evidence" value="ECO:0007669"/>
    <property type="project" value="InterPro"/>
</dbReference>
<evidence type="ECO:0000313" key="4">
    <source>
        <dbReference type="Proteomes" id="UP000821837"/>
    </source>
</evidence>
<dbReference type="InterPro" id="IPR036638">
    <property type="entry name" value="HLH_DNA-bd_sf"/>
</dbReference>
<reference evidence="3" key="2">
    <citation type="submission" date="2021-09" db="EMBL/GenBank/DDBJ databases">
        <authorList>
            <person name="Jia N."/>
            <person name="Wang J."/>
            <person name="Shi W."/>
            <person name="Du L."/>
            <person name="Sun Y."/>
            <person name="Zhan W."/>
            <person name="Jiang J."/>
            <person name="Wang Q."/>
            <person name="Zhang B."/>
            <person name="Ji P."/>
            <person name="Sakyi L.B."/>
            <person name="Cui X."/>
            <person name="Yuan T."/>
            <person name="Jiang B."/>
            <person name="Yang W."/>
            <person name="Lam T.T.-Y."/>
            <person name="Chang Q."/>
            <person name="Ding S."/>
            <person name="Wang X."/>
            <person name="Zhu J."/>
            <person name="Ruan X."/>
            <person name="Zhao L."/>
            <person name="Wei J."/>
            <person name="Que T."/>
            <person name="Du C."/>
            <person name="Cheng J."/>
            <person name="Dai P."/>
            <person name="Han X."/>
            <person name="Huang E."/>
            <person name="Gao Y."/>
            <person name="Liu J."/>
            <person name="Shao H."/>
            <person name="Ye R."/>
            <person name="Li L."/>
            <person name="Wei W."/>
            <person name="Wang X."/>
            <person name="Wang C."/>
            <person name="Huo Q."/>
            <person name="Li W."/>
            <person name="Guo W."/>
            <person name="Chen H."/>
            <person name="Chen S."/>
            <person name="Zhou L."/>
            <person name="Zhou L."/>
            <person name="Ni X."/>
            <person name="Tian J."/>
            <person name="Zhou Y."/>
            <person name="Sheng Y."/>
            <person name="Liu T."/>
            <person name="Pan Y."/>
            <person name="Xia L."/>
            <person name="Li J."/>
            <person name="Zhao F."/>
            <person name="Cao W."/>
        </authorList>
    </citation>
    <scope>NUCLEOTIDE SEQUENCE</scope>
    <source>
        <strain evidence="3">Rsan-2018</strain>
        <tissue evidence="3">Larvae</tissue>
    </source>
</reference>
<keyword evidence="4" id="KW-1185">Reference proteome</keyword>
<dbReference type="EMBL" id="JABSTV010001249">
    <property type="protein sequence ID" value="KAH7961483.1"/>
    <property type="molecule type" value="Genomic_DNA"/>
</dbReference>
<organism evidence="3 4">
    <name type="scientific">Rhipicephalus sanguineus</name>
    <name type="common">Brown dog tick</name>
    <name type="synonym">Ixodes sanguineus</name>
    <dbReference type="NCBI Taxonomy" id="34632"/>
    <lineage>
        <taxon>Eukaryota</taxon>
        <taxon>Metazoa</taxon>
        <taxon>Ecdysozoa</taxon>
        <taxon>Arthropoda</taxon>
        <taxon>Chelicerata</taxon>
        <taxon>Arachnida</taxon>
        <taxon>Acari</taxon>
        <taxon>Parasitiformes</taxon>
        <taxon>Ixodida</taxon>
        <taxon>Ixodoidea</taxon>
        <taxon>Ixodidae</taxon>
        <taxon>Rhipicephalinae</taxon>
        <taxon>Rhipicephalus</taxon>
        <taxon>Rhipicephalus</taxon>
    </lineage>
</organism>
<dbReference type="InterPro" id="IPR050283">
    <property type="entry name" value="E-box_TF_Regulators"/>
</dbReference>
<dbReference type="InterPro" id="IPR011598">
    <property type="entry name" value="bHLH_dom"/>
</dbReference>
<dbReference type="PANTHER" id="PTHR23349">
    <property type="entry name" value="BASIC HELIX-LOOP-HELIX TRANSCRIPTION FACTOR, TWIST"/>
    <property type="match status" value="1"/>
</dbReference>
<dbReference type="PROSITE" id="PS50888">
    <property type="entry name" value="BHLH"/>
    <property type="match status" value="1"/>
</dbReference>
<evidence type="ECO:0000256" key="1">
    <source>
        <dbReference type="SAM" id="MobiDB-lite"/>
    </source>
</evidence>
<dbReference type="Gene3D" id="4.10.280.10">
    <property type="entry name" value="Helix-loop-helix DNA-binding domain"/>
    <property type="match status" value="1"/>
</dbReference>
<feature type="region of interest" description="Disordered" evidence="1">
    <location>
        <begin position="130"/>
        <end position="181"/>
    </location>
</feature>
<dbReference type="GO" id="GO:0032502">
    <property type="term" value="P:developmental process"/>
    <property type="evidence" value="ECO:0007669"/>
    <property type="project" value="TreeGrafter"/>
</dbReference>
<dbReference type="GO" id="GO:0000977">
    <property type="term" value="F:RNA polymerase II transcription regulatory region sequence-specific DNA binding"/>
    <property type="evidence" value="ECO:0007669"/>
    <property type="project" value="TreeGrafter"/>
</dbReference>
<evidence type="ECO:0000313" key="3">
    <source>
        <dbReference type="EMBL" id="KAH7961483.1"/>
    </source>
</evidence>
<protein>
    <recommendedName>
        <fullName evidence="2">BHLH domain-containing protein</fullName>
    </recommendedName>
</protein>
<name>A0A9D4SZT2_RHISA</name>
<comment type="caution">
    <text evidence="3">The sequence shown here is derived from an EMBL/GenBank/DDBJ whole genome shotgun (WGS) entry which is preliminary data.</text>
</comment>
<feature type="domain" description="BHLH" evidence="2">
    <location>
        <begin position="185"/>
        <end position="220"/>
    </location>
</feature>
<dbReference type="AlphaFoldDB" id="A0A9D4SZT2"/>
<dbReference type="Pfam" id="PF00010">
    <property type="entry name" value="HLH"/>
    <property type="match status" value="1"/>
</dbReference>
<dbReference type="PANTHER" id="PTHR23349:SF63">
    <property type="entry name" value="FER3-LIKE PROTEIN"/>
    <property type="match status" value="1"/>
</dbReference>
<gene>
    <name evidence="3" type="ORF">HPB52_009364</name>
</gene>
<evidence type="ECO:0000259" key="2">
    <source>
        <dbReference type="PROSITE" id="PS50888"/>
    </source>
</evidence>
<sequence length="220" mass="21898">MASARLHPAPAAFVAPDGGGGGVSGASTTAAAAAAAAAAAFLDLSSHVELASYHDFRLSELRAAGAAAAAAHGFGGPLGPYAFEAGSSGPPPDAFSPLAWEGLGAPSAAGAYHSAFEFGHFGIGGHHSAGGGAVVSAPSSGSRFPAMTVQGKRSPAGAAQQNGFACPPHGGSGKSKPRRRVATVAQRRAANIRERRRMFNLNSAFDKLRKKVSHSGTSDL</sequence>
<dbReference type="VEuPathDB" id="VectorBase:RSAN_036643"/>
<dbReference type="SUPFAM" id="SSF47459">
    <property type="entry name" value="HLH, helix-loop-helix DNA-binding domain"/>
    <property type="match status" value="1"/>
</dbReference>
<dbReference type="GO" id="GO:0000981">
    <property type="term" value="F:DNA-binding transcription factor activity, RNA polymerase II-specific"/>
    <property type="evidence" value="ECO:0007669"/>
    <property type="project" value="TreeGrafter"/>
</dbReference>